<evidence type="ECO:0000259" key="5">
    <source>
        <dbReference type="PROSITE" id="PS01124"/>
    </source>
</evidence>
<keyword evidence="2" id="KW-0238">DNA-binding</keyword>
<keyword evidence="8" id="KW-1185">Reference proteome</keyword>
<dbReference type="SMART" id="SM00448">
    <property type="entry name" value="REC"/>
    <property type="match status" value="1"/>
</dbReference>
<dbReference type="PROSITE" id="PS01124">
    <property type="entry name" value="HTH_ARAC_FAMILY_2"/>
    <property type="match status" value="1"/>
</dbReference>
<feature type="domain" description="HTH araC/xylS-type" evidence="5">
    <location>
        <begin position="151"/>
        <end position="249"/>
    </location>
</feature>
<dbReference type="KEGG" id="pson:JI735_15280"/>
<evidence type="ECO:0000256" key="1">
    <source>
        <dbReference type="ARBA" id="ARBA00023015"/>
    </source>
</evidence>
<keyword evidence="4" id="KW-0597">Phosphoprotein</keyword>
<dbReference type="Gene3D" id="1.10.10.60">
    <property type="entry name" value="Homeodomain-like"/>
    <property type="match status" value="2"/>
</dbReference>
<dbReference type="RefSeq" id="WP_039834760.1">
    <property type="nucleotide sequence ID" value="NZ_CP068595.1"/>
</dbReference>
<dbReference type="CDD" id="cd17536">
    <property type="entry name" value="REC_YesN-like"/>
    <property type="match status" value="1"/>
</dbReference>
<dbReference type="PROSITE" id="PS50110">
    <property type="entry name" value="RESPONSE_REGULATORY"/>
    <property type="match status" value="1"/>
</dbReference>
<dbReference type="EMBL" id="CP068595">
    <property type="protein sequence ID" value="QQZ63675.1"/>
    <property type="molecule type" value="Genomic_DNA"/>
</dbReference>
<evidence type="ECO:0000259" key="6">
    <source>
        <dbReference type="PROSITE" id="PS50110"/>
    </source>
</evidence>
<proteinExistence type="predicted"/>
<dbReference type="InterPro" id="IPR020449">
    <property type="entry name" value="Tscrpt_reg_AraC-type_HTH"/>
</dbReference>
<keyword evidence="1" id="KW-0805">Transcription regulation</keyword>
<sequence length="254" mass="29377">MYRVMLVDDEETITEGLKVTIDWEQNRCKVVDTSSDGDEAIRKASIVKPDIVITDIRMLNLDGLSMIEQLKDNHPRLKFIVLSGYSEFELAKRAILLGITAYLLKPIDEEELEDALTRCIQGIEQDHEHHSGEDDESALFELGENKKDVISEAKAYIQSHFASEVTLTTISEHLFINPFYLSRLFKKRTGESYLNYITKVRLEEAKKLLITTDKKIYEVAESVGYDTTKYFSKIFEKWVGCKPSDYKNKYNQQR</sequence>
<dbReference type="PRINTS" id="PR00032">
    <property type="entry name" value="HTHARAC"/>
</dbReference>
<accession>A0A974PGU9</accession>
<dbReference type="InterPro" id="IPR009057">
    <property type="entry name" value="Homeodomain-like_sf"/>
</dbReference>
<dbReference type="GO" id="GO:0000160">
    <property type="term" value="P:phosphorelay signal transduction system"/>
    <property type="evidence" value="ECO:0007669"/>
    <property type="project" value="InterPro"/>
</dbReference>
<feature type="modified residue" description="4-aspartylphosphate" evidence="4">
    <location>
        <position position="55"/>
    </location>
</feature>
<dbReference type="Proteomes" id="UP000595841">
    <property type="component" value="Chromosome"/>
</dbReference>
<dbReference type="PANTHER" id="PTHR43280:SF28">
    <property type="entry name" value="HTH-TYPE TRANSCRIPTIONAL ACTIVATOR RHAS"/>
    <property type="match status" value="1"/>
</dbReference>
<dbReference type="SUPFAM" id="SSF52172">
    <property type="entry name" value="CheY-like"/>
    <property type="match status" value="1"/>
</dbReference>
<dbReference type="InterPro" id="IPR001789">
    <property type="entry name" value="Sig_transdc_resp-reg_receiver"/>
</dbReference>
<dbReference type="GO" id="GO:0003700">
    <property type="term" value="F:DNA-binding transcription factor activity"/>
    <property type="evidence" value="ECO:0007669"/>
    <property type="project" value="InterPro"/>
</dbReference>
<dbReference type="PANTHER" id="PTHR43280">
    <property type="entry name" value="ARAC-FAMILY TRANSCRIPTIONAL REGULATOR"/>
    <property type="match status" value="1"/>
</dbReference>
<evidence type="ECO:0000256" key="3">
    <source>
        <dbReference type="ARBA" id="ARBA00023163"/>
    </source>
</evidence>
<dbReference type="Pfam" id="PF12833">
    <property type="entry name" value="HTH_18"/>
    <property type="match status" value="1"/>
</dbReference>
<dbReference type="InterPro" id="IPR018062">
    <property type="entry name" value="HTH_AraC-typ_CS"/>
</dbReference>
<dbReference type="Pfam" id="PF00072">
    <property type="entry name" value="Response_reg"/>
    <property type="match status" value="1"/>
</dbReference>
<dbReference type="PROSITE" id="PS00041">
    <property type="entry name" value="HTH_ARAC_FAMILY_1"/>
    <property type="match status" value="1"/>
</dbReference>
<gene>
    <name evidence="7" type="ORF">JI735_15280</name>
</gene>
<evidence type="ECO:0000256" key="4">
    <source>
        <dbReference type="PROSITE-ProRule" id="PRU00169"/>
    </source>
</evidence>
<keyword evidence="3" id="KW-0804">Transcription</keyword>
<dbReference type="GO" id="GO:0043565">
    <property type="term" value="F:sequence-specific DNA binding"/>
    <property type="evidence" value="ECO:0007669"/>
    <property type="project" value="InterPro"/>
</dbReference>
<evidence type="ECO:0000256" key="2">
    <source>
        <dbReference type="ARBA" id="ARBA00023125"/>
    </source>
</evidence>
<feature type="domain" description="Response regulatory" evidence="6">
    <location>
        <begin position="3"/>
        <end position="120"/>
    </location>
</feature>
<dbReference type="InterPro" id="IPR018060">
    <property type="entry name" value="HTH_AraC"/>
</dbReference>
<evidence type="ECO:0000313" key="8">
    <source>
        <dbReference type="Proteomes" id="UP000595841"/>
    </source>
</evidence>
<dbReference type="AlphaFoldDB" id="A0A974PGU9"/>
<protein>
    <submittedName>
        <fullName evidence="7">Response regulator</fullName>
    </submittedName>
</protein>
<dbReference type="Gene3D" id="3.40.50.2300">
    <property type="match status" value="1"/>
</dbReference>
<dbReference type="SUPFAM" id="SSF46689">
    <property type="entry name" value="Homeodomain-like"/>
    <property type="match status" value="2"/>
</dbReference>
<dbReference type="InterPro" id="IPR011006">
    <property type="entry name" value="CheY-like_superfamily"/>
</dbReference>
<evidence type="ECO:0000313" key="7">
    <source>
        <dbReference type="EMBL" id="QQZ63675.1"/>
    </source>
</evidence>
<reference evidence="7 8" key="1">
    <citation type="submission" date="2021-01" db="EMBL/GenBank/DDBJ databases">
        <title>Whole genome sequence of Paenibacillus sonchi LMG 24727 for comparative genomics.</title>
        <authorList>
            <person name="Lee G."/>
            <person name="Kim M.-J."/>
            <person name="Lim K."/>
            <person name="Shin J.-H."/>
        </authorList>
    </citation>
    <scope>NUCLEOTIDE SEQUENCE [LARGE SCALE GENOMIC DNA]</scope>
    <source>
        <strain evidence="7 8">LMG 24727</strain>
    </source>
</reference>
<organism evidence="7 8">
    <name type="scientific">Paenibacillus sonchi</name>
    <dbReference type="NCBI Taxonomy" id="373687"/>
    <lineage>
        <taxon>Bacteria</taxon>
        <taxon>Bacillati</taxon>
        <taxon>Bacillota</taxon>
        <taxon>Bacilli</taxon>
        <taxon>Bacillales</taxon>
        <taxon>Paenibacillaceae</taxon>
        <taxon>Paenibacillus</taxon>
        <taxon>Paenibacillus sonchi group</taxon>
    </lineage>
</organism>
<name>A0A974PGU9_9BACL</name>
<dbReference type="SMART" id="SM00342">
    <property type="entry name" value="HTH_ARAC"/>
    <property type="match status" value="1"/>
</dbReference>